<dbReference type="RefSeq" id="WP_078482081.1">
    <property type="nucleotide sequence ID" value="NZ_MPRL01000001.1"/>
</dbReference>
<evidence type="ECO:0000256" key="8">
    <source>
        <dbReference type="HAMAP-Rule" id="MF_00336"/>
    </source>
</evidence>
<dbReference type="Gene3D" id="3.40.50.300">
    <property type="entry name" value="P-loop containing nucleotide triphosphate hydrolases"/>
    <property type="match status" value="1"/>
</dbReference>
<keyword evidence="7 8" id="KW-0460">Magnesium</keyword>
<comment type="caution">
    <text evidence="8">Lacks conserved residue(s) required for the propagation of feature annotation.</text>
</comment>
<dbReference type="Proteomes" id="UP000191110">
    <property type="component" value="Unassembled WGS sequence"/>
</dbReference>
<dbReference type="PANTHER" id="PTHR43210:SF5">
    <property type="entry name" value="DETHIOBIOTIN SYNTHETASE"/>
    <property type="match status" value="1"/>
</dbReference>
<dbReference type="OrthoDB" id="9802097at2"/>
<evidence type="ECO:0000256" key="2">
    <source>
        <dbReference type="ARBA" id="ARBA00022598"/>
    </source>
</evidence>
<dbReference type="UniPathway" id="UPA00078">
    <property type="reaction ID" value="UER00161"/>
</dbReference>
<comment type="similarity">
    <text evidence="8">Belongs to the dethiobiotin synthetase family.</text>
</comment>
<dbReference type="GO" id="GO:0004141">
    <property type="term" value="F:dethiobiotin synthase activity"/>
    <property type="evidence" value="ECO:0007669"/>
    <property type="project" value="UniProtKB-UniRule"/>
</dbReference>
<dbReference type="FunFam" id="3.40.50.300:FF:000292">
    <property type="entry name" value="ATP-dependent dethiobiotin synthetase BioD"/>
    <property type="match status" value="1"/>
</dbReference>
<organism evidence="9 10">
    <name type="scientific">Solemya pervernicosa gill symbiont</name>
    <dbReference type="NCBI Taxonomy" id="642797"/>
    <lineage>
        <taxon>Bacteria</taxon>
        <taxon>Pseudomonadati</taxon>
        <taxon>Pseudomonadota</taxon>
        <taxon>Gammaproteobacteria</taxon>
        <taxon>sulfur-oxidizing symbionts</taxon>
    </lineage>
</organism>
<evidence type="ECO:0000256" key="6">
    <source>
        <dbReference type="ARBA" id="ARBA00022840"/>
    </source>
</evidence>
<accession>A0A1T2LBE6</accession>
<dbReference type="EC" id="6.3.3.3" evidence="8"/>
<keyword evidence="2 8" id="KW-0436">Ligase</keyword>
<keyword evidence="5 8" id="KW-0093">Biotin biosynthesis</keyword>
<comment type="function">
    <text evidence="8">Catalyzes a mechanistically unusual reaction, the ATP-dependent insertion of CO2 between the N7 and N8 nitrogen atoms of 7,8-diaminopelargonic acid (DAPA, also called 7,8-diammoniononanoate) to form a ureido ring.</text>
</comment>
<feature type="active site" evidence="8">
    <location>
        <position position="37"/>
    </location>
</feature>
<feature type="binding site" evidence="8">
    <location>
        <position position="16"/>
    </location>
    <ligand>
        <name>Mg(2+)</name>
        <dbReference type="ChEBI" id="CHEBI:18420"/>
    </ligand>
</feature>
<keyword evidence="1 8" id="KW-0963">Cytoplasm</keyword>
<feature type="binding site" evidence="8">
    <location>
        <position position="54"/>
    </location>
    <ligand>
        <name>ATP</name>
        <dbReference type="ChEBI" id="CHEBI:30616"/>
    </ligand>
</feature>
<comment type="pathway">
    <text evidence="8">Cofactor biosynthesis; biotin biosynthesis; biotin from 7,8-diaminononanoate: step 1/2.</text>
</comment>
<feature type="binding site" evidence="8">
    <location>
        <begin position="115"/>
        <end position="118"/>
    </location>
    <ligand>
        <name>ATP</name>
        <dbReference type="ChEBI" id="CHEBI:30616"/>
    </ligand>
</feature>
<feature type="binding site" evidence="8">
    <location>
        <begin position="12"/>
        <end position="17"/>
    </location>
    <ligand>
        <name>ATP</name>
        <dbReference type="ChEBI" id="CHEBI:30616"/>
    </ligand>
</feature>
<dbReference type="CDD" id="cd03109">
    <property type="entry name" value="DTBS"/>
    <property type="match status" value="1"/>
</dbReference>
<dbReference type="EMBL" id="MPRL01000001">
    <property type="protein sequence ID" value="OOZ42322.1"/>
    <property type="molecule type" value="Genomic_DNA"/>
</dbReference>
<dbReference type="NCBIfam" id="TIGR00347">
    <property type="entry name" value="bioD"/>
    <property type="match status" value="1"/>
</dbReference>
<evidence type="ECO:0000256" key="5">
    <source>
        <dbReference type="ARBA" id="ARBA00022756"/>
    </source>
</evidence>
<proteinExistence type="inferred from homology"/>
<comment type="catalytic activity">
    <reaction evidence="8">
        <text>(7R,8S)-7,8-diammoniononanoate + CO2 + ATP = (4R,5S)-dethiobiotin + ADP + phosphate + 3 H(+)</text>
        <dbReference type="Rhea" id="RHEA:15805"/>
        <dbReference type="ChEBI" id="CHEBI:15378"/>
        <dbReference type="ChEBI" id="CHEBI:16526"/>
        <dbReference type="ChEBI" id="CHEBI:30616"/>
        <dbReference type="ChEBI" id="CHEBI:43474"/>
        <dbReference type="ChEBI" id="CHEBI:149469"/>
        <dbReference type="ChEBI" id="CHEBI:149473"/>
        <dbReference type="ChEBI" id="CHEBI:456216"/>
        <dbReference type="EC" id="6.3.3.3"/>
    </reaction>
</comment>
<comment type="subcellular location">
    <subcellularLocation>
        <location evidence="8">Cytoplasm</location>
    </subcellularLocation>
</comment>
<dbReference type="GO" id="GO:0000287">
    <property type="term" value="F:magnesium ion binding"/>
    <property type="evidence" value="ECO:0007669"/>
    <property type="project" value="UniProtKB-UniRule"/>
</dbReference>
<dbReference type="PANTHER" id="PTHR43210">
    <property type="entry name" value="DETHIOBIOTIN SYNTHETASE"/>
    <property type="match status" value="1"/>
</dbReference>
<evidence type="ECO:0000256" key="3">
    <source>
        <dbReference type="ARBA" id="ARBA00022723"/>
    </source>
</evidence>
<protein>
    <recommendedName>
        <fullName evidence="8">ATP-dependent dethiobiotin synthetase BioD</fullName>
        <ecNumber evidence="8">6.3.3.3</ecNumber>
    </recommendedName>
    <alternativeName>
        <fullName evidence="8">DTB synthetase</fullName>
        <shortName evidence="8">DTBS</shortName>
    </alternativeName>
    <alternativeName>
        <fullName evidence="8">Dethiobiotin synthase</fullName>
    </alternativeName>
</protein>
<evidence type="ECO:0000256" key="7">
    <source>
        <dbReference type="ARBA" id="ARBA00022842"/>
    </source>
</evidence>
<dbReference type="HAMAP" id="MF_00336">
    <property type="entry name" value="BioD"/>
    <property type="match status" value="1"/>
</dbReference>
<dbReference type="GO" id="GO:0005524">
    <property type="term" value="F:ATP binding"/>
    <property type="evidence" value="ECO:0007669"/>
    <property type="project" value="UniProtKB-UniRule"/>
</dbReference>
<feature type="binding site" evidence="8">
    <location>
        <position position="54"/>
    </location>
    <ligand>
        <name>Mg(2+)</name>
        <dbReference type="ChEBI" id="CHEBI:18420"/>
    </ligand>
</feature>
<dbReference type="InterPro" id="IPR027417">
    <property type="entry name" value="P-loop_NTPase"/>
</dbReference>
<feature type="binding site" evidence="8">
    <location>
        <position position="115"/>
    </location>
    <ligand>
        <name>Mg(2+)</name>
        <dbReference type="ChEBI" id="CHEBI:18420"/>
    </ligand>
</feature>
<dbReference type="GO" id="GO:0005829">
    <property type="term" value="C:cytosol"/>
    <property type="evidence" value="ECO:0007669"/>
    <property type="project" value="TreeGrafter"/>
</dbReference>
<gene>
    <name evidence="8" type="primary">bioD</name>
    <name evidence="9" type="ORF">BOW53_00325</name>
</gene>
<dbReference type="Pfam" id="PF13500">
    <property type="entry name" value="AAA_26"/>
    <property type="match status" value="1"/>
</dbReference>
<evidence type="ECO:0000313" key="9">
    <source>
        <dbReference type="EMBL" id="OOZ42322.1"/>
    </source>
</evidence>
<keyword evidence="6 8" id="KW-0067">ATP-binding</keyword>
<evidence type="ECO:0000256" key="1">
    <source>
        <dbReference type="ARBA" id="ARBA00022490"/>
    </source>
</evidence>
<dbReference type="PIRSF" id="PIRSF006755">
    <property type="entry name" value="DTB_synth"/>
    <property type="match status" value="1"/>
</dbReference>
<dbReference type="SUPFAM" id="SSF52540">
    <property type="entry name" value="P-loop containing nucleoside triphosphate hydrolases"/>
    <property type="match status" value="1"/>
</dbReference>
<keyword evidence="4 8" id="KW-0547">Nucleotide-binding</keyword>
<comment type="cofactor">
    <cofactor evidence="8">
        <name>Mg(2+)</name>
        <dbReference type="ChEBI" id="CHEBI:18420"/>
    </cofactor>
</comment>
<evidence type="ECO:0000313" key="10">
    <source>
        <dbReference type="Proteomes" id="UP000191110"/>
    </source>
</evidence>
<comment type="caution">
    <text evidence="9">The sequence shown here is derived from an EMBL/GenBank/DDBJ whole genome shotgun (WGS) entry which is preliminary data.</text>
</comment>
<sequence length="225" mass="23803">MSGYFVTGTDTEVGKSLVATALVHAFAENGGLIGVMKPVAAGAIETAEGLRNGDAIALQNAASISLPYELINPYLYNDSIAPHIAANQSGRTIELAQLVDAYLQVSDRADRVVVEGAGGWLLPIDDELTLADFVVALQLPVVVVVGLRLGCLNHALLTIESIQQRGLTVAGWVANSLMPQMEVEQQNIDTLVQRISAPLLGRVPFNPDHTLESVAACLDLSLLPV</sequence>
<dbReference type="InterPro" id="IPR004472">
    <property type="entry name" value="DTB_synth_BioD"/>
</dbReference>
<evidence type="ECO:0000256" key="4">
    <source>
        <dbReference type="ARBA" id="ARBA00022741"/>
    </source>
</evidence>
<reference evidence="9 10" key="1">
    <citation type="submission" date="2016-11" db="EMBL/GenBank/DDBJ databases">
        <title>Mixed transmission modes and dynamic genome evolution in an obligate animal-bacterial symbiosis.</title>
        <authorList>
            <person name="Russell S.L."/>
            <person name="Corbett-Detig R.B."/>
            <person name="Cavanaugh C.M."/>
        </authorList>
    </citation>
    <scope>NUCLEOTIDE SEQUENCE [LARGE SCALE GENOMIC DNA]</scope>
    <source>
        <strain evidence="9">Sveles-Q1</strain>
    </source>
</reference>
<dbReference type="GO" id="GO:0009102">
    <property type="term" value="P:biotin biosynthetic process"/>
    <property type="evidence" value="ECO:0007669"/>
    <property type="project" value="UniProtKB-UniRule"/>
</dbReference>
<name>A0A1T2LBE6_9GAMM</name>
<comment type="subunit">
    <text evidence="8">Homodimer.</text>
</comment>
<keyword evidence="10" id="KW-1185">Reference proteome</keyword>
<dbReference type="GO" id="GO:0042803">
    <property type="term" value="F:protein homodimerization activity"/>
    <property type="evidence" value="ECO:0007669"/>
    <property type="project" value="UniProtKB-ARBA"/>
</dbReference>
<feature type="binding site" evidence="8">
    <location>
        <begin position="175"/>
        <end position="176"/>
    </location>
    <ligand>
        <name>ATP</name>
        <dbReference type="ChEBI" id="CHEBI:30616"/>
    </ligand>
</feature>
<dbReference type="AlphaFoldDB" id="A0A1T2LBE6"/>
<keyword evidence="3 8" id="KW-0479">Metal-binding</keyword>